<name>A0ABM8B2H8_9BACT</name>
<reference evidence="1 2" key="1">
    <citation type="submission" date="2022-08" db="EMBL/GenBank/DDBJ databases">
        <title>Genome Sequence of the sulphate-reducing bacterium, Pseudodesulfovibrio sp. SYK.</title>
        <authorList>
            <person name="Kondo R."/>
            <person name="Kataoka T."/>
        </authorList>
    </citation>
    <scope>NUCLEOTIDE SEQUENCE [LARGE SCALE GENOMIC DNA]</scope>
    <source>
        <strain evidence="1 2">SYK</strain>
    </source>
</reference>
<accession>A0ABM8B2H8</accession>
<organism evidence="1 2">
    <name type="scientific">Pseudodesulfovibrio nedwellii</name>
    <dbReference type="NCBI Taxonomy" id="2973072"/>
    <lineage>
        <taxon>Bacteria</taxon>
        <taxon>Pseudomonadati</taxon>
        <taxon>Thermodesulfobacteriota</taxon>
        <taxon>Desulfovibrionia</taxon>
        <taxon>Desulfovibrionales</taxon>
        <taxon>Desulfovibrionaceae</taxon>
    </lineage>
</organism>
<dbReference type="EMBL" id="AP026709">
    <property type="protein sequence ID" value="BDQ37815.1"/>
    <property type="molecule type" value="Genomic_DNA"/>
</dbReference>
<evidence type="ECO:0000313" key="2">
    <source>
        <dbReference type="Proteomes" id="UP001317742"/>
    </source>
</evidence>
<proteinExistence type="predicted"/>
<dbReference type="Proteomes" id="UP001317742">
    <property type="component" value="Chromosome"/>
</dbReference>
<sequence>MVMGSVVALEEFRQTLDKRASRVPVREHPEIRGGEIWGRDYTEVEAIVFGLLLIRDIVAYHQGGLNTEFDHLCVNGLEAAYKVNDFGPAKLKKTIKPIKEWVLDDMTEDNKRDMSWALVVADLIEKSPTK</sequence>
<protein>
    <submittedName>
        <fullName evidence="1">Uncharacterized protein</fullName>
    </submittedName>
</protein>
<keyword evidence="2" id="KW-1185">Reference proteome</keyword>
<evidence type="ECO:0000313" key="1">
    <source>
        <dbReference type="EMBL" id="BDQ37815.1"/>
    </source>
</evidence>
<gene>
    <name evidence="1" type="ORF">SYK_21750</name>
</gene>